<feature type="transmembrane region" description="Helical" evidence="1">
    <location>
        <begin position="53"/>
        <end position="77"/>
    </location>
</feature>
<dbReference type="AlphaFoldDB" id="A0ABD0YGA2"/>
<evidence type="ECO:0008006" key="4">
    <source>
        <dbReference type="Google" id="ProtNLM"/>
    </source>
</evidence>
<keyword evidence="1" id="KW-1133">Transmembrane helix</keyword>
<protein>
    <recommendedName>
        <fullName evidence="4">Neuronal membrane glycoprotein M6-b</fullName>
    </recommendedName>
</protein>
<accession>A0ABD0YGA2</accession>
<keyword evidence="3" id="KW-1185">Reference proteome</keyword>
<proteinExistence type="predicted"/>
<keyword evidence="1" id="KW-0812">Transmembrane</keyword>
<gene>
    <name evidence="2" type="ORF">AAG570_005599</name>
</gene>
<dbReference type="PANTHER" id="PTHR11683">
    <property type="entry name" value="MYELIN PROTEOLIPID"/>
    <property type="match status" value="1"/>
</dbReference>
<feature type="transmembrane region" description="Helical" evidence="1">
    <location>
        <begin position="98"/>
        <end position="126"/>
    </location>
</feature>
<evidence type="ECO:0000256" key="1">
    <source>
        <dbReference type="SAM" id="Phobius"/>
    </source>
</evidence>
<reference evidence="2 3" key="1">
    <citation type="submission" date="2024-07" db="EMBL/GenBank/DDBJ databases">
        <title>Chromosome-level genome assembly of the water stick insect Ranatra chinensis (Heteroptera: Nepidae).</title>
        <authorList>
            <person name="Liu X."/>
        </authorList>
    </citation>
    <scope>NUCLEOTIDE SEQUENCE [LARGE SCALE GENOMIC DNA]</scope>
    <source>
        <strain evidence="2">Cailab_2021Rc</strain>
        <tissue evidence="2">Muscle</tissue>
    </source>
</reference>
<sequence>MSRIPYATLIATVMCIIGGLVFCGSMYRGSTLTALMLDNVFHLRVHWFEPMQITFIAVGGSMLALALMILFVGFLATGATRVKVYRAWGARVGGRISCAIFICITYLLLLVWLVVFIFLVLVTAYYTVSWALCSSSQVQNEGKGIDFRQFRFLFPEEIDEKYLLINPPNEIKLFCKDTVEKAEAMFILATFSSLLIILSLVHFLVCLSANYAHIRDHEKLQELQELQYLNDPDLTSSKDRF</sequence>
<name>A0ABD0YGA2_9HEMI</name>
<evidence type="ECO:0000313" key="3">
    <source>
        <dbReference type="Proteomes" id="UP001558652"/>
    </source>
</evidence>
<dbReference type="Pfam" id="PF01275">
    <property type="entry name" value="Myelin_PLP"/>
    <property type="match status" value="1"/>
</dbReference>
<dbReference type="EMBL" id="JBFDAA010000018">
    <property type="protein sequence ID" value="KAL1116104.1"/>
    <property type="molecule type" value="Genomic_DNA"/>
</dbReference>
<evidence type="ECO:0000313" key="2">
    <source>
        <dbReference type="EMBL" id="KAL1116104.1"/>
    </source>
</evidence>
<dbReference type="InterPro" id="IPR001614">
    <property type="entry name" value="Myelin_PLP"/>
</dbReference>
<feature type="transmembrane region" description="Helical" evidence="1">
    <location>
        <begin position="7"/>
        <end position="27"/>
    </location>
</feature>
<comment type="caution">
    <text evidence="2">The sequence shown here is derived from an EMBL/GenBank/DDBJ whole genome shotgun (WGS) entry which is preliminary data.</text>
</comment>
<feature type="transmembrane region" description="Helical" evidence="1">
    <location>
        <begin position="186"/>
        <end position="212"/>
    </location>
</feature>
<keyword evidence="1" id="KW-0472">Membrane</keyword>
<dbReference type="Proteomes" id="UP001558652">
    <property type="component" value="Unassembled WGS sequence"/>
</dbReference>
<organism evidence="2 3">
    <name type="scientific">Ranatra chinensis</name>
    <dbReference type="NCBI Taxonomy" id="642074"/>
    <lineage>
        <taxon>Eukaryota</taxon>
        <taxon>Metazoa</taxon>
        <taxon>Ecdysozoa</taxon>
        <taxon>Arthropoda</taxon>
        <taxon>Hexapoda</taxon>
        <taxon>Insecta</taxon>
        <taxon>Pterygota</taxon>
        <taxon>Neoptera</taxon>
        <taxon>Paraneoptera</taxon>
        <taxon>Hemiptera</taxon>
        <taxon>Heteroptera</taxon>
        <taxon>Panheteroptera</taxon>
        <taxon>Nepomorpha</taxon>
        <taxon>Nepidae</taxon>
        <taxon>Ranatrinae</taxon>
        <taxon>Ranatra</taxon>
    </lineage>
</organism>
<dbReference type="PANTHER" id="PTHR11683:SF12">
    <property type="entry name" value="M6, ISOFORM F"/>
    <property type="match status" value="1"/>
</dbReference>